<keyword evidence="2" id="KW-1185">Reference proteome</keyword>
<proteinExistence type="predicted"/>
<sequence>MDRVAPTRPGTETDPLQAVAHTPLCDITTRNTEAVRAVRRRVLRAEAGAVSVGATPFNSAI</sequence>
<evidence type="ECO:0008006" key="3">
    <source>
        <dbReference type="Google" id="ProtNLM"/>
    </source>
</evidence>
<gene>
    <name evidence="1" type="ORF">ACFFIA_34615</name>
</gene>
<evidence type="ECO:0000313" key="2">
    <source>
        <dbReference type="Proteomes" id="UP001589867"/>
    </source>
</evidence>
<dbReference type="RefSeq" id="WP_377259441.1">
    <property type="nucleotide sequence ID" value="NZ_JBHLUH010000074.1"/>
</dbReference>
<protein>
    <recommendedName>
        <fullName evidence="3">FXSXX-COOH protein</fullName>
    </recommendedName>
</protein>
<reference evidence="1 2" key="1">
    <citation type="submission" date="2024-09" db="EMBL/GenBank/DDBJ databases">
        <authorList>
            <person name="Sun Q."/>
            <person name="Mori K."/>
        </authorList>
    </citation>
    <scope>NUCLEOTIDE SEQUENCE [LARGE SCALE GENOMIC DNA]</scope>
    <source>
        <strain evidence="1 2">TBRC 3947</strain>
    </source>
</reference>
<comment type="caution">
    <text evidence="1">The sequence shown here is derived from an EMBL/GenBank/DDBJ whole genome shotgun (WGS) entry which is preliminary data.</text>
</comment>
<organism evidence="1 2">
    <name type="scientific">Phytohabitans kaempferiae</name>
    <dbReference type="NCBI Taxonomy" id="1620943"/>
    <lineage>
        <taxon>Bacteria</taxon>
        <taxon>Bacillati</taxon>
        <taxon>Actinomycetota</taxon>
        <taxon>Actinomycetes</taxon>
        <taxon>Micromonosporales</taxon>
        <taxon>Micromonosporaceae</taxon>
    </lineage>
</organism>
<dbReference type="Proteomes" id="UP001589867">
    <property type="component" value="Unassembled WGS sequence"/>
</dbReference>
<name>A0ABV6MDE8_9ACTN</name>
<dbReference type="EMBL" id="JBHLUH010000074">
    <property type="protein sequence ID" value="MFC0532766.1"/>
    <property type="molecule type" value="Genomic_DNA"/>
</dbReference>
<evidence type="ECO:0000313" key="1">
    <source>
        <dbReference type="EMBL" id="MFC0532766.1"/>
    </source>
</evidence>
<accession>A0ABV6MDE8</accession>